<evidence type="ECO:0000256" key="11">
    <source>
        <dbReference type="HAMAP-Rule" id="MF_00530"/>
    </source>
</evidence>
<dbReference type="Gene3D" id="2.60.15.10">
    <property type="entry name" value="F0F1 ATP synthase delta/epsilon subunit, N-terminal"/>
    <property type="match status" value="1"/>
</dbReference>
<name>A0ABX9XHQ4_9PSED</name>
<comment type="subcellular location">
    <subcellularLocation>
        <location evidence="11">Cell membrane</location>
        <topology evidence="11">Peripheral membrane protein</topology>
    </subcellularLocation>
    <subcellularLocation>
        <location evidence="2">Endomembrane system</location>
        <topology evidence="2">Peripheral membrane protein</topology>
    </subcellularLocation>
</comment>
<sequence>MPLMTLKVLLPFEVFVDENDISRLVVETVQGSFGLLPKRLDCVAALVPGILSFTDQAQNEVFVALDAGVLVKTGRDVVISVRQALRGTDLAQLHAAIEQQFLTQDAQQEAMRAAMSKLETGFIRRFASLRDPGA</sequence>
<keyword evidence="13" id="KW-0378">Hydrolase</keyword>
<evidence type="ECO:0000256" key="5">
    <source>
        <dbReference type="ARBA" id="ARBA00022448"/>
    </source>
</evidence>
<accession>A0ABX9XHQ4</accession>
<reference evidence="13 14" key="1">
    <citation type="submission" date="2018-11" db="EMBL/GenBank/DDBJ databases">
        <authorList>
            <person name="Jang G.I."/>
            <person name="Hwang C.Y."/>
        </authorList>
    </citation>
    <scope>NUCLEOTIDE SEQUENCE [LARGE SCALE GENOMIC DNA]</scope>
    <source>
        <strain evidence="13 14">SSM26</strain>
    </source>
</reference>
<evidence type="ECO:0000256" key="6">
    <source>
        <dbReference type="ARBA" id="ARBA00023065"/>
    </source>
</evidence>
<evidence type="ECO:0000256" key="8">
    <source>
        <dbReference type="ARBA" id="ARBA00023196"/>
    </source>
</evidence>
<proteinExistence type="inferred from homology"/>
<keyword evidence="14" id="KW-1185">Reference proteome</keyword>
<comment type="function">
    <text evidence="1 11">Produces ATP from ADP in the presence of a proton gradient across the membrane.</text>
</comment>
<evidence type="ECO:0000256" key="7">
    <source>
        <dbReference type="ARBA" id="ARBA00023136"/>
    </source>
</evidence>
<dbReference type="InterPro" id="IPR024037">
    <property type="entry name" value="Alt_ATP_synth_F1_esu"/>
</dbReference>
<evidence type="ECO:0000256" key="4">
    <source>
        <dbReference type="ARBA" id="ARBA00014480"/>
    </source>
</evidence>
<evidence type="ECO:0000256" key="10">
    <source>
        <dbReference type="ARBA" id="ARBA00031795"/>
    </source>
</evidence>
<dbReference type="Proteomes" id="UP000275199">
    <property type="component" value="Unassembled WGS sequence"/>
</dbReference>
<evidence type="ECO:0000313" key="14">
    <source>
        <dbReference type="Proteomes" id="UP000275199"/>
    </source>
</evidence>
<feature type="domain" description="ATP synthase F1 complex delta/epsilon subunit N-terminal" evidence="12">
    <location>
        <begin position="4"/>
        <end position="84"/>
    </location>
</feature>
<keyword evidence="11" id="KW-0375">Hydrogen ion transport</keyword>
<keyword evidence="6 11" id="KW-0406">Ion transport</keyword>
<keyword evidence="11" id="KW-0066">ATP synthesis</keyword>
<dbReference type="NCBIfam" id="NF004871">
    <property type="entry name" value="PRK06228.1"/>
    <property type="match status" value="1"/>
</dbReference>
<keyword evidence="11" id="KW-1003">Cell membrane</keyword>
<dbReference type="SUPFAM" id="SSF51344">
    <property type="entry name" value="Epsilon subunit of F1F0-ATP synthase N-terminal domain"/>
    <property type="match status" value="1"/>
</dbReference>
<dbReference type="NCBIfam" id="TIGR03166">
    <property type="entry name" value="alt_F1F0_F1_eps"/>
    <property type="match status" value="1"/>
</dbReference>
<organism evidence="13 14">
    <name type="scientific">Pseudomonas neustonica</name>
    <dbReference type="NCBI Taxonomy" id="2487346"/>
    <lineage>
        <taxon>Bacteria</taxon>
        <taxon>Pseudomonadati</taxon>
        <taxon>Pseudomonadota</taxon>
        <taxon>Gammaproteobacteria</taxon>
        <taxon>Pseudomonadales</taxon>
        <taxon>Pseudomonadaceae</taxon>
        <taxon>Pseudomonas</taxon>
    </lineage>
</organism>
<dbReference type="GO" id="GO:0016787">
    <property type="term" value="F:hydrolase activity"/>
    <property type="evidence" value="ECO:0007669"/>
    <property type="project" value="UniProtKB-KW"/>
</dbReference>
<evidence type="ECO:0000313" key="13">
    <source>
        <dbReference type="EMBL" id="ROZ84433.1"/>
    </source>
</evidence>
<evidence type="ECO:0000256" key="9">
    <source>
        <dbReference type="ARBA" id="ARBA00030215"/>
    </source>
</evidence>
<keyword evidence="5 11" id="KW-0813">Transport</keyword>
<evidence type="ECO:0000256" key="3">
    <source>
        <dbReference type="ARBA" id="ARBA00005712"/>
    </source>
</evidence>
<protein>
    <recommendedName>
        <fullName evidence="4 11">ATP synthase epsilon chain</fullName>
    </recommendedName>
    <alternativeName>
        <fullName evidence="10 11">ATP synthase F1 sector epsilon subunit</fullName>
    </alternativeName>
    <alternativeName>
        <fullName evidence="9 11">F-ATPase epsilon subunit</fullName>
    </alternativeName>
</protein>
<evidence type="ECO:0000256" key="2">
    <source>
        <dbReference type="ARBA" id="ARBA00004184"/>
    </source>
</evidence>
<evidence type="ECO:0000256" key="1">
    <source>
        <dbReference type="ARBA" id="ARBA00003543"/>
    </source>
</evidence>
<dbReference type="InterPro" id="IPR036771">
    <property type="entry name" value="ATPsynth_dsu/esu_N"/>
</dbReference>
<comment type="similarity">
    <text evidence="3 11">Belongs to the ATPase epsilon chain family.</text>
</comment>
<keyword evidence="8 11" id="KW-0139">CF(1)</keyword>
<dbReference type="InterPro" id="IPR001469">
    <property type="entry name" value="ATP_synth_F1_dsu/esu"/>
</dbReference>
<dbReference type="CDD" id="cd12152">
    <property type="entry name" value="F1-ATPase_delta"/>
    <property type="match status" value="1"/>
</dbReference>
<comment type="caution">
    <text evidence="13">The sequence shown here is derived from an EMBL/GenBank/DDBJ whole genome shotgun (WGS) entry which is preliminary data.</text>
</comment>
<dbReference type="EMBL" id="RKKU01000011">
    <property type="protein sequence ID" value="ROZ84433.1"/>
    <property type="molecule type" value="Genomic_DNA"/>
</dbReference>
<dbReference type="Pfam" id="PF02823">
    <property type="entry name" value="ATP-synt_DE_N"/>
    <property type="match status" value="1"/>
</dbReference>
<dbReference type="HAMAP" id="MF_00530">
    <property type="entry name" value="ATP_synth_epsil_bac"/>
    <property type="match status" value="1"/>
</dbReference>
<dbReference type="InterPro" id="IPR020546">
    <property type="entry name" value="ATP_synth_F1_dsu/esu_N"/>
</dbReference>
<keyword evidence="7 11" id="KW-0472">Membrane</keyword>
<gene>
    <name evidence="11" type="primary">atpC</name>
    <name evidence="13" type="ORF">EF096_10570</name>
</gene>
<comment type="subunit">
    <text evidence="11">F-type ATPases have 2 components, CF(1) - the catalytic core - and CF(0) - the membrane proton channel. CF(1) has five subunits: alpha(3), beta(3), gamma(1), delta(1), epsilon(1). CF(0) has three main subunits: a, b and c.</text>
</comment>
<evidence type="ECO:0000259" key="12">
    <source>
        <dbReference type="Pfam" id="PF02823"/>
    </source>
</evidence>
<dbReference type="RefSeq" id="WP_123889593.1">
    <property type="nucleotide sequence ID" value="NZ_RKKU01000011.1"/>
</dbReference>